<accession>A0A8C5MSA7</accession>
<comment type="function">
    <text evidence="3">The cytotoxic action of BPI is limited to many species of Gram-negative bacteria; this specificity may be explained by a strong affinity of the very basic N-terminal half for the negatively charged lipopolysaccharides that are unique to the Gram-negative bacterial outer envelope.</text>
</comment>
<evidence type="ECO:0000256" key="1">
    <source>
        <dbReference type="ARBA" id="ARBA00007292"/>
    </source>
</evidence>
<protein>
    <recommendedName>
        <fullName evidence="3">Bactericidal permeability-increasing protein</fullName>
        <shortName evidence="3">BPI</shortName>
    </recommendedName>
</protein>
<dbReference type="Gene3D" id="3.15.10.10">
    <property type="entry name" value="Bactericidal permeability-increasing protein, domain 1"/>
    <property type="match status" value="1"/>
</dbReference>
<dbReference type="InterPro" id="IPR001124">
    <property type="entry name" value="Lipid-bd_serum_glycop_C"/>
</dbReference>
<dbReference type="InterPro" id="IPR017943">
    <property type="entry name" value="Bactericidal_perm-incr_a/b_dom"/>
</dbReference>
<proteinExistence type="inferred from homology"/>
<dbReference type="Proteomes" id="UP000694569">
    <property type="component" value="Unplaced"/>
</dbReference>
<dbReference type="PANTHER" id="PTHR10504:SF146">
    <property type="entry name" value="BACTERICIDAL PERMEABILITY-INCREASING PROTEIN"/>
    <property type="match status" value="1"/>
</dbReference>
<feature type="signal peptide" evidence="4">
    <location>
        <begin position="1"/>
        <end position="15"/>
    </location>
</feature>
<reference evidence="6" key="2">
    <citation type="submission" date="2025-09" db="UniProtKB">
        <authorList>
            <consortium name="Ensembl"/>
        </authorList>
    </citation>
    <scope>IDENTIFICATION</scope>
</reference>
<evidence type="ECO:0000259" key="5">
    <source>
        <dbReference type="SMART" id="SM00329"/>
    </source>
</evidence>
<dbReference type="InterPro" id="IPR032942">
    <property type="entry name" value="BPI/LBP/Plunc"/>
</dbReference>
<dbReference type="Pfam" id="PF02886">
    <property type="entry name" value="LBP_BPI_CETP_C"/>
    <property type="match status" value="1"/>
</dbReference>
<keyword evidence="3" id="KW-0399">Innate immunity</keyword>
<dbReference type="GO" id="GO:0050829">
    <property type="term" value="P:defense response to Gram-negative bacterium"/>
    <property type="evidence" value="ECO:0007669"/>
    <property type="project" value="UniProtKB-UniRule"/>
</dbReference>
<keyword evidence="2 3" id="KW-1015">Disulfide bond</keyword>
<keyword evidence="3" id="KW-0325">Glycoprotein</keyword>
<comment type="domain">
    <text evidence="3">The N-terminal region may be exposed to the interior of the granule, whereas the C-terminal portion may be embedded in the membrane. During phagocytosis and degranulation, proteases may be released and activated and cleave BPI at the junction of the N- and C-terminal portions of the molecule, providing controlled release of the N-terminal antibacterial fragment when bacteria are ingested.</text>
</comment>
<feature type="chain" id="PRO_5034667530" description="Bactericidal permeability-increasing protein" evidence="4">
    <location>
        <begin position="16"/>
        <end position="396"/>
    </location>
</feature>
<evidence type="ECO:0000256" key="3">
    <source>
        <dbReference type="RuleBase" id="RU369039"/>
    </source>
</evidence>
<dbReference type="Ensembl" id="ENSLLET00000017770.1">
    <property type="protein sequence ID" value="ENSLLEP00000017119.1"/>
    <property type="gene ID" value="ENSLLEG00000010871.1"/>
</dbReference>
<keyword evidence="3" id="KW-0391">Immunity</keyword>
<comment type="subunit">
    <text evidence="3">Monomer. Homodimer; disulfide-linked.</text>
</comment>
<reference evidence="6" key="1">
    <citation type="submission" date="2025-08" db="UniProtKB">
        <authorList>
            <consortium name="Ensembl"/>
        </authorList>
    </citation>
    <scope>IDENTIFICATION</scope>
</reference>
<dbReference type="AlphaFoldDB" id="A0A8C5MSA7"/>
<keyword evidence="3" id="KW-0044">Antibiotic</keyword>
<dbReference type="GO" id="GO:0005615">
    <property type="term" value="C:extracellular space"/>
    <property type="evidence" value="ECO:0007669"/>
    <property type="project" value="UniProtKB-UniRule"/>
</dbReference>
<dbReference type="Gene3D" id="3.15.20.10">
    <property type="entry name" value="Bactericidal permeability-increasing protein, domain 2"/>
    <property type="match status" value="1"/>
</dbReference>
<keyword evidence="3" id="KW-0929">Antimicrobial</keyword>
<comment type="similarity">
    <text evidence="1">Belongs to the BPI/LBP/Plunc superfamily. BPI/LBP family.</text>
</comment>
<dbReference type="SUPFAM" id="SSF55394">
    <property type="entry name" value="Bactericidal permeability-increasing protein, BPI"/>
    <property type="match status" value="2"/>
</dbReference>
<keyword evidence="3 4" id="KW-0732">Signal</keyword>
<dbReference type="SMART" id="SM00329">
    <property type="entry name" value="BPI2"/>
    <property type="match status" value="1"/>
</dbReference>
<name>A0A8C5MSA7_9ANUR</name>
<keyword evidence="3" id="KW-0964">Secreted</keyword>
<dbReference type="GO" id="GO:0008289">
    <property type="term" value="F:lipid binding"/>
    <property type="evidence" value="ECO:0007669"/>
    <property type="project" value="InterPro"/>
</dbReference>
<feature type="domain" description="Lipid-binding serum glycoprotein C-terminal" evidence="5">
    <location>
        <begin position="191"/>
        <end position="372"/>
    </location>
</feature>
<dbReference type="GO" id="GO:0045087">
    <property type="term" value="P:innate immune response"/>
    <property type="evidence" value="ECO:0007669"/>
    <property type="project" value="UniProtKB-UniRule"/>
</dbReference>
<organism evidence="6 7">
    <name type="scientific">Leptobrachium leishanense</name>
    <name type="common">Leishan spiny toad</name>
    <dbReference type="NCBI Taxonomy" id="445787"/>
    <lineage>
        <taxon>Eukaryota</taxon>
        <taxon>Metazoa</taxon>
        <taxon>Chordata</taxon>
        <taxon>Craniata</taxon>
        <taxon>Vertebrata</taxon>
        <taxon>Euteleostomi</taxon>
        <taxon>Amphibia</taxon>
        <taxon>Batrachia</taxon>
        <taxon>Anura</taxon>
        <taxon>Pelobatoidea</taxon>
        <taxon>Megophryidae</taxon>
        <taxon>Leptobrachium</taxon>
    </lineage>
</organism>
<comment type="domain">
    <text evidence="3">The N- and C-terminal barrels adopt an identical fold despite having only 13% of conserved residues.</text>
</comment>
<evidence type="ECO:0000313" key="7">
    <source>
        <dbReference type="Proteomes" id="UP000694569"/>
    </source>
</evidence>
<evidence type="ECO:0000313" key="6">
    <source>
        <dbReference type="Ensembl" id="ENSLLEP00000017119.1"/>
    </source>
</evidence>
<dbReference type="Pfam" id="PF01273">
    <property type="entry name" value="LBP_BPI_CETP"/>
    <property type="match status" value="1"/>
</dbReference>
<sequence>MRLILPLIFSQLVSGTKQEEPGVKGCLTLKGLNYGKRMAPNYKTNVSFILSLPRIQIKKLDLSDSKAVYVPNNGTNLLVSNGQILITGSIFTNLEVFASGLSFTGKLGVTSDDKGHGKIWNEGCSSNVDDVEISFHGGWRKVDSVSSLEYQLVDLPQIKEQSLDLLVKGQFIGHSQRWDFPGQPVNLVLPEADSHMVLLALSEFSANSAGYVHFMSGILSYNVTDNIVSAGVRYIITYSCFFPSVFCLQITTQFPDSPTLLLHVWAHSPPAVTCQPDILTVNISVDMQLYATYPEKPPIPIFQIKAVSRLPVEGKLNTLHTIGRLIRASGVLRALWLKTEGAITMVCTRQRCRLNALLPANTYYSLAGPLGVNPLLAEKKKHIKKNTVSRGRGKMY</sequence>
<comment type="subcellular location">
    <subcellularLocation>
        <location evidence="3">Secreted</location>
    </subcellularLocation>
</comment>
<dbReference type="PANTHER" id="PTHR10504">
    <property type="entry name" value="BACTERICIDAL PERMEABILITY-INCREASING BPI PROTEIN-RELATED"/>
    <property type="match status" value="1"/>
</dbReference>
<dbReference type="GeneTree" id="ENSGT01150000286994"/>
<evidence type="ECO:0000256" key="2">
    <source>
        <dbReference type="ARBA" id="ARBA00023157"/>
    </source>
</evidence>
<dbReference type="OrthoDB" id="10255543at2759"/>
<keyword evidence="7" id="KW-1185">Reference proteome</keyword>
<dbReference type="InterPro" id="IPR017942">
    <property type="entry name" value="Lipid-bd_serum_glycop_N"/>
</dbReference>
<evidence type="ECO:0000256" key="4">
    <source>
        <dbReference type="SAM" id="SignalP"/>
    </source>
</evidence>